<proteinExistence type="predicted"/>
<dbReference type="AlphaFoldDB" id="A0A6G1JD72"/>
<organism evidence="2 3">
    <name type="scientific">Lentithecium fluviatile CBS 122367</name>
    <dbReference type="NCBI Taxonomy" id="1168545"/>
    <lineage>
        <taxon>Eukaryota</taxon>
        <taxon>Fungi</taxon>
        <taxon>Dikarya</taxon>
        <taxon>Ascomycota</taxon>
        <taxon>Pezizomycotina</taxon>
        <taxon>Dothideomycetes</taxon>
        <taxon>Pleosporomycetidae</taxon>
        <taxon>Pleosporales</taxon>
        <taxon>Massarineae</taxon>
        <taxon>Lentitheciaceae</taxon>
        <taxon>Lentithecium</taxon>
    </lineage>
</organism>
<sequence>MAFLRDLSERVWSYVSPRKTQQRREKPFKVPAIPIKAKPAKDVAMTPQTKIGHWQTKTPGSIGSVDNTLLPPTPPTSAQPHDDLEGDTLIHDSVEEAPKESSDESGWDANEETLVVDDGEFMEQQKSIDREKERVRQEIQGRELREAGWPEDAVFLFQKLGLRGFEPLLPDDWVNDFPSLPVDLFTHNENKAFIKAKAGGDYRAQRALEDLFNLGPYARDAVLTNAPIRTPEYHIGRSVKKYKQWAMKDADLAHIWKNLSLYETVTCDKYTPSYVAEQKMVSKLAKLQDKWNDAFETYEQENINAPNYVPAPEWVPTLYGVIASHTVMALVSYIAPTEVNGQGALRMIAMFDFSQEGYDVWNSLAISIFLIHVRNRMKDLKEFLPEPVIVRSGDPDL</sequence>
<dbReference type="Proteomes" id="UP000799291">
    <property type="component" value="Unassembled WGS sequence"/>
</dbReference>
<reference evidence="2" key="1">
    <citation type="journal article" date="2020" name="Stud. Mycol.">
        <title>101 Dothideomycetes genomes: a test case for predicting lifestyles and emergence of pathogens.</title>
        <authorList>
            <person name="Haridas S."/>
            <person name="Albert R."/>
            <person name="Binder M."/>
            <person name="Bloem J."/>
            <person name="Labutti K."/>
            <person name="Salamov A."/>
            <person name="Andreopoulos B."/>
            <person name="Baker S."/>
            <person name="Barry K."/>
            <person name="Bills G."/>
            <person name="Bluhm B."/>
            <person name="Cannon C."/>
            <person name="Castanera R."/>
            <person name="Culley D."/>
            <person name="Daum C."/>
            <person name="Ezra D."/>
            <person name="Gonzalez J."/>
            <person name="Henrissat B."/>
            <person name="Kuo A."/>
            <person name="Liang C."/>
            <person name="Lipzen A."/>
            <person name="Lutzoni F."/>
            <person name="Magnuson J."/>
            <person name="Mondo S."/>
            <person name="Nolan M."/>
            <person name="Ohm R."/>
            <person name="Pangilinan J."/>
            <person name="Park H.-J."/>
            <person name="Ramirez L."/>
            <person name="Alfaro M."/>
            <person name="Sun H."/>
            <person name="Tritt A."/>
            <person name="Yoshinaga Y."/>
            <person name="Zwiers L.-H."/>
            <person name="Turgeon B."/>
            <person name="Goodwin S."/>
            <person name="Spatafora J."/>
            <person name="Crous P."/>
            <person name="Grigoriev I."/>
        </authorList>
    </citation>
    <scope>NUCLEOTIDE SEQUENCE</scope>
    <source>
        <strain evidence="2">CBS 122367</strain>
    </source>
</reference>
<dbReference type="OrthoDB" id="5286775at2759"/>
<evidence type="ECO:0000313" key="3">
    <source>
        <dbReference type="Proteomes" id="UP000799291"/>
    </source>
</evidence>
<evidence type="ECO:0000256" key="1">
    <source>
        <dbReference type="SAM" id="MobiDB-lite"/>
    </source>
</evidence>
<protein>
    <submittedName>
        <fullName evidence="2">Uncharacterized protein</fullName>
    </submittedName>
</protein>
<dbReference type="EMBL" id="MU005574">
    <property type="protein sequence ID" value="KAF2688170.1"/>
    <property type="molecule type" value="Genomic_DNA"/>
</dbReference>
<accession>A0A6G1JD72</accession>
<feature type="compositionally biased region" description="Polar residues" evidence="1">
    <location>
        <begin position="55"/>
        <end position="67"/>
    </location>
</feature>
<name>A0A6G1JD72_9PLEO</name>
<gene>
    <name evidence="2" type="ORF">K458DRAFT_295431</name>
</gene>
<feature type="region of interest" description="Disordered" evidence="1">
    <location>
        <begin position="16"/>
        <end position="85"/>
    </location>
</feature>
<keyword evidence="3" id="KW-1185">Reference proteome</keyword>
<evidence type="ECO:0000313" key="2">
    <source>
        <dbReference type="EMBL" id="KAF2688170.1"/>
    </source>
</evidence>